<dbReference type="PANTHER" id="PTHR13878:SF91">
    <property type="entry name" value="FAD BINDING DOMAIN PROTEIN (AFU_ORTHOLOGUE AFUA_6G12070)-RELATED"/>
    <property type="match status" value="1"/>
</dbReference>
<comment type="similarity">
    <text evidence="1">Belongs to the oxygen-dependent FAD-linked oxidoreductase family.</text>
</comment>
<keyword evidence="2" id="KW-0560">Oxidoreductase</keyword>
<dbReference type="InterPro" id="IPR036318">
    <property type="entry name" value="FAD-bd_PCMH-like_sf"/>
</dbReference>
<evidence type="ECO:0000256" key="1">
    <source>
        <dbReference type="ARBA" id="ARBA00005466"/>
    </source>
</evidence>
<dbReference type="InterPro" id="IPR006094">
    <property type="entry name" value="Oxid_FAD_bind_N"/>
</dbReference>
<dbReference type="EMBL" id="JBAWTH010000088">
    <property type="protein sequence ID" value="KAL2278288.1"/>
    <property type="molecule type" value="Genomic_DNA"/>
</dbReference>
<evidence type="ECO:0000256" key="2">
    <source>
        <dbReference type="ARBA" id="ARBA00023002"/>
    </source>
</evidence>
<sequence>MWTSYYAKVALLIIFELCHTSAALLATTGNSSPISRVSPEDWQALNKSVGGQLFATLPVGLPCYDNFNGEPRSPDEAACANVVANKNNMTFLTTQVGGYTQGNWDICQSTGIGCPLSPAKEIDPSQPCSQGNLPLYYVNASSVEDVQQTLRFAADRKVPIVVKNSGHDYKGRSAGAGSLALWVNNYTPAPTLDKSFIPEGCSQSVGDVVTFGTGENFDGVYKFADQNNVTIIGGSAPTVRPGGGWISGGGHSPLSPVYGLGVDNVQQLRVVLPNGTYVTANHCQNQDIFFALRGGGGGTFGVIMEMSTLARPQLTIQWTNITFFGLDEEAQRQVLTVVVENANSWFEYGWGGYIIPSATFPVWLMNPLLNAAAANASLQPLLDLATQLGATIQVTTYQSFYQLYEEHIKNSEVARGGVGFAEASRLIPSKRLEGNVNQAALTKMLLDVISPTRPVTFRLMLLLTTPSRATQDSDSAITPAWRSSTWHVIISTSWDSSKTSVDQVDAILRNVTAAMDPLRYLTPGSGAYMNEGDTFEPDHIPAFWGKENYERLRSIKQQMDPHNLMQVHQGVNYDASNPLFSCYPEIQKPVSQPEMVLEL</sequence>
<dbReference type="InterPro" id="IPR016166">
    <property type="entry name" value="FAD-bd_PCMH"/>
</dbReference>
<evidence type="ECO:0000313" key="6">
    <source>
        <dbReference type="Proteomes" id="UP001600888"/>
    </source>
</evidence>
<keyword evidence="6" id="KW-1185">Reference proteome</keyword>
<dbReference type="Proteomes" id="UP001600888">
    <property type="component" value="Unassembled WGS sequence"/>
</dbReference>
<feature type="chain" id="PRO_5045831595" description="FAD-binding PCMH-type domain-containing protein" evidence="3">
    <location>
        <begin position="24"/>
        <end position="599"/>
    </location>
</feature>
<feature type="domain" description="FAD-binding PCMH-type" evidence="4">
    <location>
        <begin position="130"/>
        <end position="313"/>
    </location>
</feature>
<dbReference type="SUPFAM" id="SSF56176">
    <property type="entry name" value="FAD-binding/transporter-associated domain-like"/>
    <property type="match status" value="1"/>
</dbReference>
<protein>
    <recommendedName>
        <fullName evidence="4">FAD-binding PCMH-type domain-containing protein</fullName>
    </recommendedName>
</protein>
<reference evidence="5 6" key="1">
    <citation type="submission" date="2024-03" db="EMBL/GenBank/DDBJ databases">
        <title>A high-quality draft genome sequence of Diaporthe vaccinii, a causative agent of upright dieback and viscid rot disease in cranberry plants.</title>
        <authorList>
            <person name="Sarrasin M."/>
            <person name="Lang B.F."/>
            <person name="Burger G."/>
        </authorList>
    </citation>
    <scope>NUCLEOTIDE SEQUENCE [LARGE SCALE GENOMIC DNA]</scope>
    <source>
        <strain evidence="5 6">IS7</strain>
    </source>
</reference>
<dbReference type="InterPro" id="IPR050432">
    <property type="entry name" value="FAD-linked_Oxidoreductases_BP"/>
</dbReference>
<name>A0ABR4E772_9PEZI</name>
<proteinExistence type="inferred from homology"/>
<evidence type="ECO:0000313" key="5">
    <source>
        <dbReference type="EMBL" id="KAL2278288.1"/>
    </source>
</evidence>
<gene>
    <name evidence="5" type="ORF">FJTKL_14558</name>
</gene>
<dbReference type="PROSITE" id="PS51387">
    <property type="entry name" value="FAD_PCMH"/>
    <property type="match status" value="1"/>
</dbReference>
<comment type="caution">
    <text evidence="5">The sequence shown here is derived from an EMBL/GenBank/DDBJ whole genome shotgun (WGS) entry which is preliminary data.</text>
</comment>
<dbReference type="Pfam" id="PF08031">
    <property type="entry name" value="BBE"/>
    <property type="match status" value="1"/>
</dbReference>
<dbReference type="InterPro" id="IPR016169">
    <property type="entry name" value="FAD-bd_PCMH_sub2"/>
</dbReference>
<feature type="signal peptide" evidence="3">
    <location>
        <begin position="1"/>
        <end position="23"/>
    </location>
</feature>
<dbReference type="Gene3D" id="3.30.465.10">
    <property type="match status" value="2"/>
</dbReference>
<organism evidence="5 6">
    <name type="scientific">Diaporthe vaccinii</name>
    <dbReference type="NCBI Taxonomy" id="105482"/>
    <lineage>
        <taxon>Eukaryota</taxon>
        <taxon>Fungi</taxon>
        <taxon>Dikarya</taxon>
        <taxon>Ascomycota</taxon>
        <taxon>Pezizomycotina</taxon>
        <taxon>Sordariomycetes</taxon>
        <taxon>Sordariomycetidae</taxon>
        <taxon>Diaporthales</taxon>
        <taxon>Diaporthaceae</taxon>
        <taxon>Diaporthe</taxon>
        <taxon>Diaporthe eres species complex</taxon>
    </lineage>
</organism>
<accession>A0ABR4E772</accession>
<evidence type="ECO:0000259" key="4">
    <source>
        <dbReference type="PROSITE" id="PS51387"/>
    </source>
</evidence>
<dbReference type="InterPro" id="IPR012951">
    <property type="entry name" value="BBE"/>
</dbReference>
<dbReference type="PANTHER" id="PTHR13878">
    <property type="entry name" value="GULONOLACTONE OXIDASE"/>
    <property type="match status" value="1"/>
</dbReference>
<keyword evidence="3" id="KW-0732">Signal</keyword>
<dbReference type="Pfam" id="PF01565">
    <property type="entry name" value="FAD_binding_4"/>
    <property type="match status" value="1"/>
</dbReference>
<evidence type="ECO:0000256" key="3">
    <source>
        <dbReference type="SAM" id="SignalP"/>
    </source>
</evidence>